<accession>A0A7D9JFH8</accession>
<evidence type="ECO:0000313" key="1">
    <source>
        <dbReference type="EMBL" id="CAB4028267.1"/>
    </source>
</evidence>
<dbReference type="InterPro" id="IPR000477">
    <property type="entry name" value="RT_dom"/>
</dbReference>
<keyword evidence="1" id="KW-0548">Nucleotidyltransferase</keyword>
<evidence type="ECO:0000313" key="2">
    <source>
        <dbReference type="Proteomes" id="UP001152795"/>
    </source>
</evidence>
<name>A0A7D9JFH8_PARCT</name>
<sequence>MERKLEFQQESCWGFLDLEKAYDKINRGMIPPVLRLYNVPEELINMVMALYRSPSTQVRTCFGKTKAFAVNVGLHQGSALSPLLFIIMLDYISKQCPMERGHKVIYADDIALGANKSEELQQAVDMWDNQLAVHGMRMSKKKTEVLEVSRGQPVPRLEITVDGQQLKQTTAFKYLGSWQHESGDLDREITGKVAGYREYMEECLHCS</sequence>
<dbReference type="GO" id="GO:0003964">
    <property type="term" value="F:RNA-directed DNA polymerase activity"/>
    <property type="evidence" value="ECO:0007669"/>
    <property type="project" value="UniProtKB-KW"/>
</dbReference>
<dbReference type="Pfam" id="PF00078">
    <property type="entry name" value="RVT_1"/>
    <property type="match status" value="1"/>
</dbReference>
<dbReference type="Gene3D" id="3.30.70.270">
    <property type="match status" value="1"/>
</dbReference>
<dbReference type="OrthoDB" id="418748at2759"/>
<protein>
    <submittedName>
        <fullName evidence="1">RNA-directed DNA polymerase (Reverse transcriptase) domain containing</fullName>
    </submittedName>
</protein>
<keyword evidence="2" id="KW-1185">Reference proteome</keyword>
<reference evidence="1" key="1">
    <citation type="submission" date="2020-04" db="EMBL/GenBank/DDBJ databases">
        <authorList>
            <person name="Alioto T."/>
            <person name="Alioto T."/>
            <person name="Gomez Garrido J."/>
        </authorList>
    </citation>
    <scope>NUCLEOTIDE SEQUENCE</scope>
    <source>
        <strain evidence="1">A484AB</strain>
    </source>
</reference>
<dbReference type="PANTHER" id="PTHR47027">
    <property type="entry name" value="REVERSE TRANSCRIPTASE DOMAIN-CONTAINING PROTEIN"/>
    <property type="match status" value="1"/>
</dbReference>
<dbReference type="Proteomes" id="UP001152795">
    <property type="component" value="Unassembled WGS sequence"/>
</dbReference>
<comment type="caution">
    <text evidence="1">The sequence shown here is derived from an EMBL/GenBank/DDBJ whole genome shotgun (WGS) entry which is preliminary data.</text>
</comment>
<organism evidence="1 2">
    <name type="scientific">Paramuricea clavata</name>
    <name type="common">Red gorgonian</name>
    <name type="synonym">Violescent sea-whip</name>
    <dbReference type="NCBI Taxonomy" id="317549"/>
    <lineage>
        <taxon>Eukaryota</taxon>
        <taxon>Metazoa</taxon>
        <taxon>Cnidaria</taxon>
        <taxon>Anthozoa</taxon>
        <taxon>Octocorallia</taxon>
        <taxon>Malacalcyonacea</taxon>
        <taxon>Plexauridae</taxon>
        <taxon>Paramuricea</taxon>
    </lineage>
</organism>
<dbReference type="PROSITE" id="PS50878">
    <property type="entry name" value="RT_POL"/>
    <property type="match status" value="1"/>
</dbReference>
<dbReference type="InterPro" id="IPR043128">
    <property type="entry name" value="Rev_trsase/Diguanyl_cyclase"/>
</dbReference>
<gene>
    <name evidence="1" type="ORF">PACLA_8A035775</name>
</gene>
<dbReference type="PANTHER" id="PTHR47027:SF20">
    <property type="entry name" value="REVERSE TRANSCRIPTASE-LIKE PROTEIN WITH RNA-DIRECTED DNA POLYMERASE DOMAIN"/>
    <property type="match status" value="1"/>
</dbReference>
<dbReference type="AlphaFoldDB" id="A0A7D9JFH8"/>
<dbReference type="SUPFAM" id="SSF56672">
    <property type="entry name" value="DNA/RNA polymerases"/>
    <property type="match status" value="1"/>
</dbReference>
<keyword evidence="1" id="KW-0695">RNA-directed DNA polymerase</keyword>
<dbReference type="InterPro" id="IPR043502">
    <property type="entry name" value="DNA/RNA_pol_sf"/>
</dbReference>
<keyword evidence="1" id="KW-0808">Transferase</keyword>
<dbReference type="EMBL" id="CACRXK020015362">
    <property type="protein sequence ID" value="CAB4028267.1"/>
    <property type="molecule type" value="Genomic_DNA"/>
</dbReference>
<proteinExistence type="predicted"/>